<feature type="transmembrane region" description="Helical" evidence="1">
    <location>
        <begin position="12"/>
        <end position="33"/>
    </location>
</feature>
<keyword evidence="1" id="KW-0472">Membrane</keyword>
<keyword evidence="1" id="KW-1133">Transmembrane helix</keyword>
<accession>A0A1F7WHU0</accession>
<dbReference type="AlphaFoldDB" id="A0A1F7WHU0"/>
<evidence type="ECO:0000313" key="3">
    <source>
        <dbReference type="Proteomes" id="UP000176198"/>
    </source>
</evidence>
<comment type="caution">
    <text evidence="2">The sequence shown here is derived from an EMBL/GenBank/DDBJ whole genome shotgun (WGS) entry which is preliminary data.</text>
</comment>
<keyword evidence="1" id="KW-0812">Transmembrane</keyword>
<protein>
    <recommendedName>
        <fullName evidence="4">Glycosyltransferase RgtA/B/C/D-like domain-containing protein</fullName>
    </recommendedName>
</protein>
<evidence type="ECO:0000313" key="2">
    <source>
        <dbReference type="EMBL" id="OGM02402.1"/>
    </source>
</evidence>
<dbReference type="STRING" id="1802471.A2115_02980"/>
<organism evidence="2 3">
    <name type="scientific">Candidatus Woesebacteria bacterium GWA1_41_8</name>
    <dbReference type="NCBI Taxonomy" id="1802471"/>
    <lineage>
        <taxon>Bacteria</taxon>
        <taxon>Candidatus Woeseibacteriota</taxon>
    </lineage>
</organism>
<gene>
    <name evidence="2" type="ORF">A2115_02980</name>
</gene>
<dbReference type="EMBL" id="MGFJ01000022">
    <property type="protein sequence ID" value="OGM02402.1"/>
    <property type="molecule type" value="Genomic_DNA"/>
</dbReference>
<feature type="transmembrane region" description="Helical" evidence="1">
    <location>
        <begin position="266"/>
        <end position="285"/>
    </location>
</feature>
<proteinExistence type="predicted"/>
<name>A0A1F7WHU0_9BACT</name>
<feature type="transmembrane region" description="Helical" evidence="1">
    <location>
        <begin position="81"/>
        <end position="98"/>
    </location>
</feature>
<dbReference type="Proteomes" id="UP000176198">
    <property type="component" value="Unassembled WGS sequence"/>
</dbReference>
<feature type="transmembrane region" description="Helical" evidence="1">
    <location>
        <begin position="316"/>
        <end position="333"/>
    </location>
</feature>
<evidence type="ECO:0000256" key="1">
    <source>
        <dbReference type="SAM" id="Phobius"/>
    </source>
</evidence>
<evidence type="ECO:0008006" key="4">
    <source>
        <dbReference type="Google" id="ProtNLM"/>
    </source>
</evidence>
<feature type="transmembrane region" description="Helical" evidence="1">
    <location>
        <begin position="155"/>
        <end position="180"/>
    </location>
</feature>
<feature type="transmembrane region" description="Helical" evidence="1">
    <location>
        <begin position="243"/>
        <end position="259"/>
    </location>
</feature>
<feature type="transmembrane region" description="Helical" evidence="1">
    <location>
        <begin position="192"/>
        <end position="211"/>
    </location>
</feature>
<feature type="transmembrane region" description="Helical" evidence="1">
    <location>
        <begin position="291"/>
        <end position="309"/>
    </location>
</feature>
<sequence>MPKIKISKPVLLILLLIIAAHIFVLSKLIFFPYPEFFIYPYLTNGGLIPYKQIFDQHFPGLMFFPLNFASLGMTTAQSARIWSWGIVAVEQVLIFLVAQRLLKSDKKALLANFIFLVWHPFFEGWVFWIDSILPVFLLGALFFLVSQEERKSSLFLSGLLLGLASVFKQVVIPLALLVAAGIYIRGRKPSSLIYFLSGFLPFPALMVIYFWRLGALKDFWYWTVTYNFTVFAKYGGQSATPSQIIRVLFVYGLSLFVLLESKARKLSFWLFVFLLGGLVSVLARFDFVHLQPSLPFVVVLGALSILFLYYNKTLRILLPAYILGTIYLLGVFYNSHLGSRVLFFDEATYKIVEKVREITYSGEKIFIYAAPAHLYQLSQTMPAGDVFILHFPWFFRVSEGKILEGIKKDKPRVIVADRSVEIQGEKIVDSSPNIVSYILENYRLADKIGETEILIRRE</sequence>
<feature type="transmembrane region" description="Helical" evidence="1">
    <location>
        <begin position="110"/>
        <end position="143"/>
    </location>
</feature>
<reference evidence="2 3" key="1">
    <citation type="journal article" date="2016" name="Nat. Commun.">
        <title>Thousands of microbial genomes shed light on interconnected biogeochemical processes in an aquifer system.</title>
        <authorList>
            <person name="Anantharaman K."/>
            <person name="Brown C.T."/>
            <person name="Hug L.A."/>
            <person name="Sharon I."/>
            <person name="Castelle C.J."/>
            <person name="Probst A.J."/>
            <person name="Thomas B.C."/>
            <person name="Singh A."/>
            <person name="Wilkins M.J."/>
            <person name="Karaoz U."/>
            <person name="Brodie E.L."/>
            <person name="Williams K.H."/>
            <person name="Hubbard S.S."/>
            <person name="Banfield J.F."/>
        </authorList>
    </citation>
    <scope>NUCLEOTIDE SEQUENCE [LARGE SCALE GENOMIC DNA]</scope>
</reference>